<proteinExistence type="predicted"/>
<name>A0A1I7TCY9_9PELO</name>
<dbReference type="WBParaSite" id="Csp11.Scaffold582.g4697.t1">
    <property type="protein sequence ID" value="Csp11.Scaffold582.g4697.t1"/>
    <property type="gene ID" value="Csp11.Scaffold582.g4697"/>
</dbReference>
<accession>A0A1I7TCY9</accession>
<dbReference type="Proteomes" id="UP000095282">
    <property type="component" value="Unplaced"/>
</dbReference>
<dbReference type="eggNOG" id="ENOG502SSWI">
    <property type="taxonomic scope" value="Eukaryota"/>
</dbReference>
<evidence type="ECO:0000256" key="1">
    <source>
        <dbReference type="SAM" id="SignalP"/>
    </source>
</evidence>
<evidence type="ECO:0000313" key="2">
    <source>
        <dbReference type="Proteomes" id="UP000095282"/>
    </source>
</evidence>
<reference evidence="3" key="1">
    <citation type="submission" date="2016-11" db="UniProtKB">
        <authorList>
            <consortium name="WormBaseParasite"/>
        </authorList>
    </citation>
    <scope>IDENTIFICATION</scope>
</reference>
<protein>
    <submittedName>
        <fullName evidence="3">Secreted salivary protein</fullName>
    </submittedName>
</protein>
<feature type="signal peptide" evidence="1">
    <location>
        <begin position="1"/>
        <end position="18"/>
    </location>
</feature>
<keyword evidence="2" id="KW-1185">Reference proteome</keyword>
<keyword evidence="1" id="KW-0732">Signal</keyword>
<evidence type="ECO:0000313" key="3">
    <source>
        <dbReference type="WBParaSite" id="Csp11.Scaffold582.g4697.t1"/>
    </source>
</evidence>
<sequence>MNSLQFLLLAVFVGYAASQWNLDCKIQVKFRNDGHKKVRVDLLVPSLSIMSDPVILDGWKQGKSVNIKGKNCEKKPWVFMVYGWEKEKWVLKKKTQSKFTGNGWFLTSVDDEYTLNVLDRQGIACSEGNCGK</sequence>
<organism evidence="2 3">
    <name type="scientific">Caenorhabditis tropicalis</name>
    <dbReference type="NCBI Taxonomy" id="1561998"/>
    <lineage>
        <taxon>Eukaryota</taxon>
        <taxon>Metazoa</taxon>
        <taxon>Ecdysozoa</taxon>
        <taxon>Nematoda</taxon>
        <taxon>Chromadorea</taxon>
        <taxon>Rhabditida</taxon>
        <taxon>Rhabditina</taxon>
        <taxon>Rhabditomorpha</taxon>
        <taxon>Rhabditoidea</taxon>
        <taxon>Rhabditidae</taxon>
        <taxon>Peloderinae</taxon>
        <taxon>Caenorhabditis</taxon>
    </lineage>
</organism>
<feature type="chain" id="PRO_5009307380" evidence="1">
    <location>
        <begin position="19"/>
        <end position="132"/>
    </location>
</feature>
<dbReference type="AlphaFoldDB" id="A0A1I7TCY9"/>
<dbReference type="STRING" id="1561998.A0A1I7TCY9"/>